<dbReference type="Proteomes" id="UP000011885">
    <property type="component" value="Unassembled WGS sequence"/>
</dbReference>
<dbReference type="PATRIC" id="fig|1263870.3.peg.3565"/>
<dbReference type="AlphaFoldDB" id="M5UBK2"/>
<name>M5UBK2_9BACT</name>
<evidence type="ECO:0000313" key="3">
    <source>
        <dbReference type="Proteomes" id="UP000011885"/>
    </source>
</evidence>
<gene>
    <name evidence="2" type="ORF">RSSM_03353</name>
</gene>
<comment type="caution">
    <text evidence="2">The sequence shown here is derived from an EMBL/GenBank/DDBJ whole genome shotgun (WGS) entry which is preliminary data.</text>
</comment>
<reference evidence="2 3" key="1">
    <citation type="journal article" date="2013" name="Mar. Genomics">
        <title>Expression of sulfatases in Rhodopirellula baltica and the diversity of sulfatases in the genus Rhodopirellula.</title>
        <authorList>
            <person name="Wegner C.E."/>
            <person name="Richter-Heitmann T."/>
            <person name="Klindworth A."/>
            <person name="Klockow C."/>
            <person name="Richter M."/>
            <person name="Achstetter T."/>
            <person name="Glockner F.O."/>
            <person name="Harder J."/>
        </authorList>
    </citation>
    <scope>NUCLEOTIDE SEQUENCE [LARGE SCALE GENOMIC DNA]</scope>
    <source>
        <strain evidence="2 3">SM41</strain>
    </source>
</reference>
<accession>M5UBK2</accession>
<protein>
    <submittedName>
        <fullName evidence="2">Uncharacterized protein</fullName>
    </submittedName>
</protein>
<dbReference type="EMBL" id="ANOH01000224">
    <property type="protein sequence ID" value="EMI55216.1"/>
    <property type="molecule type" value="Genomic_DNA"/>
</dbReference>
<proteinExistence type="predicted"/>
<feature type="region of interest" description="Disordered" evidence="1">
    <location>
        <begin position="1"/>
        <end position="40"/>
    </location>
</feature>
<keyword evidence="3" id="KW-1185">Reference proteome</keyword>
<organism evidence="2 3">
    <name type="scientific">Rhodopirellula sallentina SM41</name>
    <dbReference type="NCBI Taxonomy" id="1263870"/>
    <lineage>
        <taxon>Bacteria</taxon>
        <taxon>Pseudomonadati</taxon>
        <taxon>Planctomycetota</taxon>
        <taxon>Planctomycetia</taxon>
        <taxon>Pirellulales</taxon>
        <taxon>Pirellulaceae</taxon>
        <taxon>Rhodopirellula</taxon>
    </lineage>
</organism>
<sequence length="40" mass="4123">MGCGNSGGESPQDEANAGETEQSSSQDEGWIPKTTLPDPD</sequence>
<evidence type="ECO:0000313" key="2">
    <source>
        <dbReference type="EMBL" id="EMI55216.1"/>
    </source>
</evidence>
<evidence type="ECO:0000256" key="1">
    <source>
        <dbReference type="SAM" id="MobiDB-lite"/>
    </source>
</evidence>